<organism evidence="7 8">
    <name type="scientific">Parafrankia irregularis</name>
    <dbReference type="NCBI Taxonomy" id="795642"/>
    <lineage>
        <taxon>Bacteria</taxon>
        <taxon>Bacillati</taxon>
        <taxon>Actinomycetota</taxon>
        <taxon>Actinomycetes</taxon>
        <taxon>Frankiales</taxon>
        <taxon>Frankiaceae</taxon>
        <taxon>Parafrankia</taxon>
    </lineage>
</organism>
<dbReference type="Pfam" id="PF21313">
    <property type="entry name" value="EthR_C"/>
    <property type="match status" value="1"/>
</dbReference>
<gene>
    <name evidence="7" type="ORF">Ga0074812_11682</name>
</gene>
<name>A0A0S4QRW0_9ACTN</name>
<feature type="region of interest" description="Disordered" evidence="5">
    <location>
        <begin position="1"/>
        <end position="30"/>
    </location>
</feature>
<feature type="DNA-binding region" description="H-T-H motif" evidence="4">
    <location>
        <begin position="50"/>
        <end position="69"/>
    </location>
</feature>
<dbReference type="Pfam" id="PF00440">
    <property type="entry name" value="TetR_N"/>
    <property type="match status" value="1"/>
</dbReference>
<dbReference type="SUPFAM" id="SSF48498">
    <property type="entry name" value="Tetracyclin repressor-like, C-terminal domain"/>
    <property type="match status" value="1"/>
</dbReference>
<feature type="compositionally biased region" description="Basic and acidic residues" evidence="5">
    <location>
        <begin position="16"/>
        <end position="30"/>
    </location>
</feature>
<dbReference type="SUPFAM" id="SSF46689">
    <property type="entry name" value="Homeodomain-like"/>
    <property type="match status" value="1"/>
</dbReference>
<dbReference type="InterPro" id="IPR009057">
    <property type="entry name" value="Homeodomain-like_sf"/>
</dbReference>
<proteinExistence type="predicted"/>
<evidence type="ECO:0000256" key="2">
    <source>
        <dbReference type="ARBA" id="ARBA00023125"/>
    </source>
</evidence>
<dbReference type="InterPro" id="IPR036271">
    <property type="entry name" value="Tet_transcr_reg_TetR-rel_C_sf"/>
</dbReference>
<dbReference type="PANTHER" id="PTHR30055">
    <property type="entry name" value="HTH-TYPE TRANSCRIPTIONAL REGULATOR RUTR"/>
    <property type="match status" value="1"/>
</dbReference>
<dbReference type="PANTHER" id="PTHR30055:SF234">
    <property type="entry name" value="HTH-TYPE TRANSCRIPTIONAL REGULATOR BETI"/>
    <property type="match status" value="1"/>
</dbReference>
<dbReference type="EMBL" id="FAOZ01000016">
    <property type="protein sequence ID" value="CUU58052.1"/>
    <property type="molecule type" value="Genomic_DNA"/>
</dbReference>
<dbReference type="InterPro" id="IPR001647">
    <property type="entry name" value="HTH_TetR"/>
</dbReference>
<evidence type="ECO:0000256" key="5">
    <source>
        <dbReference type="SAM" id="MobiDB-lite"/>
    </source>
</evidence>
<dbReference type="RefSeq" id="WP_091280623.1">
    <property type="nucleotide sequence ID" value="NZ_FAOZ01000016.1"/>
</dbReference>
<protein>
    <submittedName>
        <fullName evidence="7">DNA-binding transcriptional regulator, AcrR family</fullName>
    </submittedName>
</protein>
<feature type="domain" description="HTH tetR-type" evidence="6">
    <location>
        <begin position="27"/>
        <end position="87"/>
    </location>
</feature>
<dbReference type="InterPro" id="IPR049397">
    <property type="entry name" value="EthR_C"/>
</dbReference>
<dbReference type="Proteomes" id="UP000198802">
    <property type="component" value="Unassembled WGS sequence"/>
</dbReference>
<reference evidence="8" key="1">
    <citation type="submission" date="2015-11" db="EMBL/GenBank/DDBJ databases">
        <authorList>
            <person name="Varghese N."/>
        </authorList>
    </citation>
    <scope>NUCLEOTIDE SEQUENCE [LARGE SCALE GENOMIC DNA]</scope>
    <source>
        <strain evidence="8">DSM 45899</strain>
    </source>
</reference>
<dbReference type="AlphaFoldDB" id="A0A0S4QRW0"/>
<dbReference type="Gene3D" id="1.10.357.10">
    <property type="entry name" value="Tetracycline Repressor, domain 2"/>
    <property type="match status" value="1"/>
</dbReference>
<dbReference type="GO" id="GO:0000976">
    <property type="term" value="F:transcription cis-regulatory region binding"/>
    <property type="evidence" value="ECO:0007669"/>
    <property type="project" value="TreeGrafter"/>
</dbReference>
<evidence type="ECO:0000256" key="4">
    <source>
        <dbReference type="PROSITE-ProRule" id="PRU00335"/>
    </source>
</evidence>
<evidence type="ECO:0000256" key="3">
    <source>
        <dbReference type="ARBA" id="ARBA00023163"/>
    </source>
</evidence>
<evidence type="ECO:0000313" key="7">
    <source>
        <dbReference type="EMBL" id="CUU58052.1"/>
    </source>
</evidence>
<dbReference type="PRINTS" id="PR00455">
    <property type="entry name" value="HTHTETR"/>
</dbReference>
<dbReference type="PROSITE" id="PS50977">
    <property type="entry name" value="HTH_TETR_2"/>
    <property type="match status" value="1"/>
</dbReference>
<sequence>MPTPTAGRKRGNTPESPRRTRNDPRRETTPRRLAEAARVVFERDGFYNARLSDISAEAKVASGTLYNYYRSKHDLLHEVMKDVSAELTTLAPDHVSTQLDPAGSVEEVNRAYIDAFQRNVHVLRAVYQARDDDDRLKAQWHEVAEHFQGRVTRAISRWQAAGLAYPDLDPRHTAHALTLMVERMVMAWTYEGADYDREILLDTINKIWERSLGLPERGTSPASTQATSA</sequence>
<dbReference type="InterPro" id="IPR050109">
    <property type="entry name" value="HTH-type_TetR-like_transc_reg"/>
</dbReference>
<keyword evidence="2 4" id="KW-0238">DNA-binding</keyword>
<keyword evidence="8" id="KW-1185">Reference proteome</keyword>
<evidence type="ECO:0000313" key="8">
    <source>
        <dbReference type="Proteomes" id="UP000198802"/>
    </source>
</evidence>
<evidence type="ECO:0000256" key="1">
    <source>
        <dbReference type="ARBA" id="ARBA00023015"/>
    </source>
</evidence>
<accession>A0A0S4QRW0</accession>
<dbReference type="Gene3D" id="1.10.10.60">
    <property type="entry name" value="Homeodomain-like"/>
    <property type="match status" value="1"/>
</dbReference>
<dbReference type="GO" id="GO:0003700">
    <property type="term" value="F:DNA-binding transcription factor activity"/>
    <property type="evidence" value="ECO:0007669"/>
    <property type="project" value="TreeGrafter"/>
</dbReference>
<keyword evidence="3" id="KW-0804">Transcription</keyword>
<evidence type="ECO:0000259" key="6">
    <source>
        <dbReference type="PROSITE" id="PS50977"/>
    </source>
</evidence>
<keyword evidence="1" id="KW-0805">Transcription regulation</keyword>